<evidence type="ECO:0000256" key="2">
    <source>
        <dbReference type="ARBA" id="ARBA00009696"/>
    </source>
</evidence>
<dbReference type="InterPro" id="IPR029046">
    <property type="entry name" value="LolA/LolB/LppX"/>
</dbReference>
<comment type="similarity">
    <text evidence="2">Belongs to the LolB family.</text>
</comment>
<dbReference type="InterPro" id="IPR004565">
    <property type="entry name" value="OM_lipoprot_LolB"/>
</dbReference>
<name>A0ABN8ATK2_9PROT</name>
<evidence type="ECO:0000256" key="12">
    <source>
        <dbReference type="ARBA" id="ARBA00023288"/>
    </source>
</evidence>
<evidence type="ECO:0000256" key="10">
    <source>
        <dbReference type="ARBA" id="ARBA00023186"/>
    </source>
</evidence>
<dbReference type="Proteomes" id="UP000839052">
    <property type="component" value="Chromosome"/>
</dbReference>
<evidence type="ECO:0000256" key="1">
    <source>
        <dbReference type="ARBA" id="ARBA00004459"/>
    </source>
</evidence>
<evidence type="ECO:0000256" key="5">
    <source>
        <dbReference type="ARBA" id="ARBA00022448"/>
    </source>
</evidence>
<sequence length="129" mass="14681">MHHAEADEILLLAPLGQTVARIRSDIKGAVLDMPFKHYEAQDVDELTQQVLGWRLPLSGLRYWVLALPAPKSVFDIEHDANGQVILLSQDGWVIRYTRYAAQTPDSLPLRLALQRDGLEIQLLIDEWEI</sequence>
<keyword evidence="12 13" id="KW-0449">Lipoprotein</keyword>
<accession>A0ABN8ATK2</accession>
<reference evidence="13 14" key="1">
    <citation type="submission" date="2021-10" db="EMBL/GenBank/DDBJ databases">
        <authorList>
            <person name="Koch H."/>
        </authorList>
    </citation>
    <scope>NUCLEOTIDE SEQUENCE [LARGE SCALE GENOMIC DNA]</scope>
    <source>
        <strain evidence="13">6680</strain>
    </source>
</reference>
<evidence type="ECO:0000256" key="11">
    <source>
        <dbReference type="ARBA" id="ARBA00023237"/>
    </source>
</evidence>
<dbReference type="EMBL" id="OU912926">
    <property type="protein sequence ID" value="CAG9933911.1"/>
    <property type="molecule type" value="Genomic_DNA"/>
</dbReference>
<evidence type="ECO:0000256" key="6">
    <source>
        <dbReference type="ARBA" id="ARBA00022729"/>
    </source>
</evidence>
<dbReference type="NCBIfam" id="TIGR00548">
    <property type="entry name" value="lolB"/>
    <property type="match status" value="1"/>
</dbReference>
<keyword evidence="7" id="KW-0653">Protein transport</keyword>
<organism evidence="13 14">
    <name type="scientific">Candidatus Nitrotoga arctica</name>
    <dbReference type="NCBI Taxonomy" id="453162"/>
    <lineage>
        <taxon>Bacteria</taxon>
        <taxon>Pseudomonadati</taxon>
        <taxon>Pseudomonadota</taxon>
        <taxon>Betaproteobacteria</taxon>
        <taxon>Nitrosomonadales</taxon>
        <taxon>Gallionellaceae</taxon>
        <taxon>Candidatus Nitrotoga</taxon>
    </lineage>
</organism>
<keyword evidence="14" id="KW-1185">Reference proteome</keyword>
<keyword evidence="6" id="KW-0732">Signal</keyword>
<keyword evidence="9" id="KW-0564">Palmitate</keyword>
<dbReference type="Gene3D" id="2.50.20.10">
    <property type="entry name" value="Lipoprotein localisation LolA/LolB/LppX"/>
    <property type="match status" value="1"/>
</dbReference>
<keyword evidence="8" id="KW-0472">Membrane</keyword>
<evidence type="ECO:0000256" key="9">
    <source>
        <dbReference type="ARBA" id="ARBA00023139"/>
    </source>
</evidence>
<evidence type="ECO:0000256" key="3">
    <source>
        <dbReference type="ARBA" id="ARBA00011245"/>
    </source>
</evidence>
<keyword evidence="5" id="KW-0813">Transport</keyword>
<evidence type="ECO:0000256" key="4">
    <source>
        <dbReference type="ARBA" id="ARBA00016202"/>
    </source>
</evidence>
<evidence type="ECO:0000256" key="7">
    <source>
        <dbReference type="ARBA" id="ARBA00022927"/>
    </source>
</evidence>
<proteinExistence type="inferred from homology"/>
<dbReference type="CDD" id="cd16326">
    <property type="entry name" value="LolB"/>
    <property type="match status" value="1"/>
</dbReference>
<keyword evidence="11" id="KW-0998">Cell outer membrane</keyword>
<dbReference type="SUPFAM" id="SSF89392">
    <property type="entry name" value="Prokaryotic lipoproteins and lipoprotein localization factors"/>
    <property type="match status" value="1"/>
</dbReference>
<evidence type="ECO:0000313" key="14">
    <source>
        <dbReference type="Proteomes" id="UP000839052"/>
    </source>
</evidence>
<gene>
    <name evidence="13" type="ORF">NTG6680_2662</name>
</gene>
<keyword evidence="10" id="KW-0143">Chaperone</keyword>
<comment type="subunit">
    <text evidence="3">Monomer.</text>
</comment>
<dbReference type="Pfam" id="PF03550">
    <property type="entry name" value="LolB"/>
    <property type="match status" value="1"/>
</dbReference>
<evidence type="ECO:0000313" key="13">
    <source>
        <dbReference type="EMBL" id="CAG9933911.1"/>
    </source>
</evidence>
<evidence type="ECO:0000256" key="8">
    <source>
        <dbReference type="ARBA" id="ARBA00023136"/>
    </source>
</evidence>
<protein>
    <recommendedName>
        <fullName evidence="4">Outer-membrane lipoprotein LolB</fullName>
    </recommendedName>
</protein>
<comment type="subcellular location">
    <subcellularLocation>
        <location evidence="1">Cell outer membrane</location>
        <topology evidence="1">Lipid-anchor</topology>
    </subcellularLocation>
</comment>